<name>A0A2N8PQU7_STRNR</name>
<dbReference type="AlphaFoldDB" id="A0A2N8PQU7"/>
<accession>A0A2N8PQU7</accession>
<keyword evidence="2" id="KW-1185">Reference proteome</keyword>
<protein>
    <submittedName>
        <fullName evidence="1">Uncharacterized protein</fullName>
    </submittedName>
</protein>
<organism evidence="1 2">
    <name type="scientific">Streptomyces noursei</name>
    <name type="common">Streptomyces albulus</name>
    <dbReference type="NCBI Taxonomy" id="1971"/>
    <lineage>
        <taxon>Bacteria</taxon>
        <taxon>Bacillati</taxon>
        <taxon>Actinomycetota</taxon>
        <taxon>Actinomycetes</taxon>
        <taxon>Kitasatosporales</taxon>
        <taxon>Streptomycetaceae</taxon>
        <taxon>Streptomyces</taxon>
    </lineage>
</organism>
<dbReference type="Proteomes" id="UP000236047">
    <property type="component" value="Unassembled WGS sequence"/>
</dbReference>
<gene>
    <name evidence="1" type="ORF">AOB60_00180</name>
</gene>
<comment type="caution">
    <text evidence="1">The sequence shown here is derived from an EMBL/GenBank/DDBJ whole genome shotgun (WGS) entry which is preliminary data.</text>
</comment>
<dbReference type="RefSeq" id="WP_102922291.1">
    <property type="nucleotide sequence ID" value="NZ_LJSN01000001.1"/>
</dbReference>
<reference evidence="2" key="1">
    <citation type="submission" date="2015-09" db="EMBL/GenBank/DDBJ databases">
        <authorList>
            <person name="Graham D.E."/>
            <person name="Mahan K.M."/>
            <person name="Klingeman D.M."/>
            <person name="Fida T."/>
            <person name="Giannone R.J."/>
            <person name="Hettich R.L."/>
            <person name="Parry R.J."/>
            <person name="Spain J.C."/>
        </authorList>
    </citation>
    <scope>NUCLEOTIDE SEQUENCE [LARGE SCALE GENOMIC DNA]</scope>
    <source>
        <strain evidence="2">JCM 4701</strain>
    </source>
</reference>
<evidence type="ECO:0000313" key="1">
    <source>
        <dbReference type="EMBL" id="PNE43402.1"/>
    </source>
</evidence>
<dbReference type="EMBL" id="LJSN01000001">
    <property type="protein sequence ID" value="PNE43402.1"/>
    <property type="molecule type" value="Genomic_DNA"/>
</dbReference>
<sequence>MTYTMKAWLCIAATPIEINQDDRPACTEQIASGSECGEQPDHIVTYTVNHTGLPGLGKNHAVFVCDPHLSRVTKQAEQSDVAGHATVTAYEGV</sequence>
<evidence type="ECO:0000313" key="2">
    <source>
        <dbReference type="Proteomes" id="UP000236047"/>
    </source>
</evidence>
<proteinExistence type="predicted"/>